<feature type="compositionally biased region" description="Basic residues" evidence="1">
    <location>
        <begin position="15"/>
        <end position="30"/>
    </location>
</feature>
<dbReference type="PANTHER" id="PTHR30007">
    <property type="entry name" value="PHP DOMAIN PROTEIN"/>
    <property type="match status" value="1"/>
</dbReference>
<accession>A0A401Z182</accession>
<protein>
    <submittedName>
        <fullName evidence="3">DDE transposase</fullName>
    </submittedName>
</protein>
<evidence type="ECO:0000313" key="4">
    <source>
        <dbReference type="Proteomes" id="UP000286931"/>
    </source>
</evidence>
<reference evidence="3 4" key="1">
    <citation type="submission" date="2018-12" db="EMBL/GenBank/DDBJ databases">
        <title>Draft genome sequence of Embleya hyalina NBRC 13850T.</title>
        <authorList>
            <person name="Komaki H."/>
            <person name="Hosoyama A."/>
            <person name="Kimura A."/>
            <person name="Ichikawa N."/>
            <person name="Tamura T."/>
        </authorList>
    </citation>
    <scope>NUCLEOTIDE SEQUENCE [LARGE SCALE GENOMIC DNA]</scope>
    <source>
        <strain evidence="3 4">NBRC 13850</strain>
    </source>
</reference>
<proteinExistence type="predicted"/>
<dbReference type="InterPro" id="IPR025668">
    <property type="entry name" value="Tnp_DDE_dom"/>
</dbReference>
<evidence type="ECO:0000256" key="1">
    <source>
        <dbReference type="SAM" id="MobiDB-lite"/>
    </source>
</evidence>
<keyword evidence="4" id="KW-1185">Reference proteome</keyword>
<dbReference type="Pfam" id="PF13586">
    <property type="entry name" value="DDE_Tnp_1_2"/>
    <property type="match status" value="1"/>
</dbReference>
<dbReference type="Proteomes" id="UP000286931">
    <property type="component" value="Unassembled WGS sequence"/>
</dbReference>
<gene>
    <name evidence="3" type="ORF">EHYA_08340</name>
</gene>
<sequence>MYDYFAKRESDGTTHRAHNLLRDRPRRSSGRRVAASRPDVAKIRVDGGYTNATIDHGATLGIDVEVVKRPSSRGFQPLPKRWMVERTFGRVMQHRRLARDYETLPQRSGAMIHWAMANTMSRALTEESTLSWRTETHFHTISA</sequence>
<evidence type="ECO:0000259" key="2">
    <source>
        <dbReference type="Pfam" id="PF13586"/>
    </source>
</evidence>
<organism evidence="3 4">
    <name type="scientific">Embleya hyalina</name>
    <dbReference type="NCBI Taxonomy" id="516124"/>
    <lineage>
        <taxon>Bacteria</taxon>
        <taxon>Bacillati</taxon>
        <taxon>Actinomycetota</taxon>
        <taxon>Actinomycetes</taxon>
        <taxon>Kitasatosporales</taxon>
        <taxon>Streptomycetaceae</taxon>
        <taxon>Embleya</taxon>
    </lineage>
</organism>
<evidence type="ECO:0000313" key="3">
    <source>
        <dbReference type="EMBL" id="GCE00614.1"/>
    </source>
</evidence>
<comment type="caution">
    <text evidence="3">The sequence shown here is derived from an EMBL/GenBank/DDBJ whole genome shotgun (WGS) entry which is preliminary data.</text>
</comment>
<feature type="domain" description="Transposase DDE" evidence="2">
    <location>
        <begin position="64"/>
        <end position="117"/>
    </location>
</feature>
<dbReference type="AlphaFoldDB" id="A0A401Z182"/>
<dbReference type="PANTHER" id="PTHR30007:SF0">
    <property type="entry name" value="TRANSPOSASE"/>
    <property type="match status" value="1"/>
</dbReference>
<feature type="compositionally biased region" description="Basic and acidic residues" evidence="1">
    <location>
        <begin position="1"/>
        <end position="14"/>
    </location>
</feature>
<dbReference type="EMBL" id="BIFH01000041">
    <property type="protein sequence ID" value="GCE00614.1"/>
    <property type="molecule type" value="Genomic_DNA"/>
</dbReference>
<feature type="region of interest" description="Disordered" evidence="1">
    <location>
        <begin position="1"/>
        <end position="36"/>
    </location>
</feature>
<name>A0A401Z182_9ACTN</name>